<evidence type="ECO:0000313" key="3">
    <source>
        <dbReference type="Proteomes" id="UP000007938"/>
    </source>
</evidence>
<dbReference type="KEGG" id="adk:Alide2_4325"/>
<dbReference type="AlphaFoldDB" id="F4G7P0"/>
<organism evidence="2 3">
    <name type="scientific">Alicycliphilus denitrificans (strain DSM 14773 / CIP 107495 / K601)</name>
    <dbReference type="NCBI Taxonomy" id="596154"/>
    <lineage>
        <taxon>Bacteria</taxon>
        <taxon>Pseudomonadati</taxon>
        <taxon>Pseudomonadota</taxon>
        <taxon>Betaproteobacteria</taxon>
        <taxon>Burkholderiales</taxon>
        <taxon>Comamonadaceae</taxon>
        <taxon>Alicycliphilus</taxon>
    </lineage>
</organism>
<dbReference type="PANTHER" id="PTHR39338">
    <property type="entry name" value="BLL5662 PROTEIN-RELATED"/>
    <property type="match status" value="1"/>
</dbReference>
<sequence>MPDTLAAPPVPPANAGQQRVPQLGDARSGKLAGNLAAFGRALRRAGVPVDAARMALAQQAVQLVGVARKDDMATALEAVLVSRAQDRLVFRELFDAFFRAQRQRIPAGGTPGTLNPLLRFDGYQPSARGAAVLHQAADAMLAVHNITQLQQLADAIARLMKQ</sequence>
<reference evidence="2 3" key="1">
    <citation type="journal article" date="2011" name="J. Bacteriol.">
        <title>Genome Sequences of Alicycliphilus denitrificans Strains BC and K601T.</title>
        <authorList>
            <person name="Oosterkamp M.J."/>
            <person name="Veuskens T."/>
            <person name="Plugge C.M."/>
            <person name="Langenhoff A.A."/>
            <person name="Gerritse J."/>
            <person name="van Berkel W.J."/>
            <person name="Pieper D.H."/>
            <person name="Junca H."/>
            <person name="Goodwin L.A."/>
            <person name="Daligault H.E."/>
            <person name="Bruce D.C."/>
            <person name="Detter J.C."/>
            <person name="Tapia R."/>
            <person name="Han C.S."/>
            <person name="Land M.L."/>
            <person name="Hauser L.J."/>
            <person name="Smidt H."/>
            <person name="Stams A.J."/>
        </authorList>
    </citation>
    <scope>NUCLEOTIDE SEQUENCE [LARGE SCALE GENOMIC DNA]</scope>
    <source>
        <strain evidence="3">DSM 14773 / CIP 107495 / K601</strain>
    </source>
</reference>
<evidence type="ECO:0000313" key="2">
    <source>
        <dbReference type="EMBL" id="AEB86637.1"/>
    </source>
</evidence>
<dbReference type="Proteomes" id="UP000007938">
    <property type="component" value="Chromosome"/>
</dbReference>
<dbReference type="eggNOG" id="COG3552">
    <property type="taxonomic scope" value="Bacteria"/>
</dbReference>
<evidence type="ECO:0000256" key="1">
    <source>
        <dbReference type="SAM" id="MobiDB-lite"/>
    </source>
</evidence>
<accession>F4G7P0</accession>
<proteinExistence type="predicted"/>
<dbReference type="HOGENOM" id="CLU_1631886_0_0_4"/>
<reference evidence="2 3" key="2">
    <citation type="submission" date="2011-04" db="EMBL/GenBank/DDBJ databases">
        <title>Complete sequence of chromosome of Alicycliphilus denitrificans K601.</title>
        <authorList>
            <consortium name="US DOE Joint Genome Institute"/>
            <person name="Lucas S."/>
            <person name="Han J."/>
            <person name="Lapidus A."/>
            <person name="Cheng J.-F."/>
            <person name="Goodwin L."/>
            <person name="Pitluck S."/>
            <person name="Peters L."/>
            <person name="Zeytun A."/>
            <person name="Detter J.C."/>
            <person name="Han C."/>
            <person name="Tapia R."/>
            <person name="Land M."/>
            <person name="Hauser L."/>
            <person name="Kyrpides N."/>
            <person name="Ivanova N."/>
            <person name="Mikhailova N."/>
            <person name="Pagani I."/>
            <person name="Oosterkamp M."/>
            <person name="Pieper D."/>
            <person name="van Berkel W."/>
            <person name="Langenhoff A."/>
            <person name="Smidt H."/>
            <person name="Stams A."/>
            <person name="Woyke T."/>
        </authorList>
    </citation>
    <scope>NUCLEOTIDE SEQUENCE [LARGE SCALE GENOMIC DNA]</scope>
    <source>
        <strain evidence="3">DSM 14773 / CIP 107495 / K601</strain>
    </source>
</reference>
<gene>
    <name evidence="2" type="ordered locus">Alide2_4325</name>
</gene>
<protein>
    <submittedName>
        <fullName evidence="2">Uncharacterized protein</fullName>
    </submittedName>
</protein>
<feature type="region of interest" description="Disordered" evidence="1">
    <location>
        <begin position="1"/>
        <end position="20"/>
    </location>
</feature>
<dbReference type="EMBL" id="CP002657">
    <property type="protein sequence ID" value="AEB86637.1"/>
    <property type="molecule type" value="Genomic_DNA"/>
</dbReference>
<dbReference type="STRING" id="596154.Alide2_4325"/>
<keyword evidence="3" id="KW-1185">Reference proteome</keyword>
<name>F4G7P0_ALIDK</name>
<dbReference type="PANTHER" id="PTHR39338:SF6">
    <property type="entry name" value="BLL5662 PROTEIN"/>
    <property type="match status" value="1"/>
</dbReference>